<accession>A0A061A4Y4</accession>
<name>A0A061A4Y4_9ACTN</name>
<evidence type="ECO:0000313" key="2">
    <source>
        <dbReference type="EMBL" id="CDR10599.1"/>
    </source>
</evidence>
<organism evidence="2">
    <name type="scientific">Streptomyces iranensis</name>
    <dbReference type="NCBI Taxonomy" id="576784"/>
    <lineage>
        <taxon>Bacteria</taxon>
        <taxon>Bacillati</taxon>
        <taxon>Actinomycetota</taxon>
        <taxon>Actinomycetes</taxon>
        <taxon>Kitasatosporales</taxon>
        <taxon>Streptomycetaceae</taxon>
        <taxon>Streptomyces</taxon>
        <taxon>Streptomyces violaceusniger group</taxon>
    </lineage>
</organism>
<dbReference type="AlphaFoldDB" id="A0A061A4Y4"/>
<gene>
    <name evidence="2" type="ORF">SIRAN6997</name>
</gene>
<sequence>MYRRELLDAWLAEQQEADSRSNAALNPLNKAPQQRERRRAA</sequence>
<dbReference type="HOGENOM" id="CLU_3277326_0_0_11"/>
<reference evidence="2" key="1">
    <citation type="submission" date="2014-05" db="EMBL/GenBank/DDBJ databases">
        <authorList>
            <person name="Horn Fabian"/>
        </authorList>
    </citation>
    <scope>NUCLEOTIDE SEQUENCE</scope>
</reference>
<dbReference type="EMBL" id="LK022848">
    <property type="protein sequence ID" value="CDR10599.1"/>
    <property type="molecule type" value="Genomic_DNA"/>
</dbReference>
<evidence type="ECO:0000256" key="1">
    <source>
        <dbReference type="SAM" id="MobiDB-lite"/>
    </source>
</evidence>
<proteinExistence type="predicted"/>
<feature type="region of interest" description="Disordered" evidence="1">
    <location>
        <begin position="16"/>
        <end position="41"/>
    </location>
</feature>
<protein>
    <submittedName>
        <fullName evidence="2">Uncharacterized protein</fullName>
    </submittedName>
</protein>